<keyword evidence="4 6" id="KW-1133">Transmembrane helix</keyword>
<feature type="transmembrane region" description="Helical" evidence="6">
    <location>
        <begin position="91"/>
        <end position="115"/>
    </location>
</feature>
<gene>
    <name evidence="7" type="ORF">PUV54_08710</name>
</gene>
<evidence type="ECO:0000256" key="2">
    <source>
        <dbReference type="ARBA" id="ARBA00009694"/>
    </source>
</evidence>
<protein>
    <submittedName>
        <fullName evidence="7">DUF423 domain-containing protein</fullName>
    </submittedName>
</protein>
<dbReference type="AlphaFoldDB" id="A0AAE9Z9T4"/>
<keyword evidence="5 6" id="KW-0472">Membrane</keyword>
<dbReference type="Pfam" id="PF04241">
    <property type="entry name" value="DUF423"/>
    <property type="match status" value="1"/>
</dbReference>
<proteinExistence type="inferred from homology"/>
<keyword evidence="3 6" id="KW-0812">Transmembrane</keyword>
<sequence length="117" mass="12070">MPRLIAAAGIVGFLAVALGAFGAHGLEGRLSAEAEQWWETATFYGLIHAVAALAIGLSAITRLAFTGWAFIVGSLIFEGSLYAMALGGPTILGAITPVGGATFLAGWAMTVWYGVKR</sequence>
<evidence type="ECO:0000256" key="6">
    <source>
        <dbReference type="SAM" id="Phobius"/>
    </source>
</evidence>
<dbReference type="GO" id="GO:0005886">
    <property type="term" value="C:plasma membrane"/>
    <property type="evidence" value="ECO:0007669"/>
    <property type="project" value="TreeGrafter"/>
</dbReference>
<dbReference type="Proteomes" id="UP001214043">
    <property type="component" value="Chromosome"/>
</dbReference>
<dbReference type="PANTHER" id="PTHR43461">
    <property type="entry name" value="TRANSMEMBRANE PROTEIN 256"/>
    <property type="match status" value="1"/>
</dbReference>
<keyword evidence="8" id="KW-1185">Reference proteome</keyword>
<dbReference type="EMBL" id="CP118166">
    <property type="protein sequence ID" value="WDI30038.1"/>
    <property type="molecule type" value="Genomic_DNA"/>
</dbReference>
<evidence type="ECO:0000256" key="5">
    <source>
        <dbReference type="ARBA" id="ARBA00023136"/>
    </source>
</evidence>
<name>A0AAE9Z9T4_9PROT</name>
<feature type="transmembrane region" description="Helical" evidence="6">
    <location>
        <begin position="41"/>
        <end position="60"/>
    </location>
</feature>
<dbReference type="PANTHER" id="PTHR43461:SF1">
    <property type="entry name" value="TRANSMEMBRANE PROTEIN 256"/>
    <property type="match status" value="1"/>
</dbReference>
<evidence type="ECO:0000256" key="3">
    <source>
        <dbReference type="ARBA" id="ARBA00022692"/>
    </source>
</evidence>
<dbReference type="InterPro" id="IPR006696">
    <property type="entry name" value="DUF423"/>
</dbReference>
<dbReference type="KEGG" id="hfl:PUV54_08710"/>
<feature type="transmembrane region" description="Helical" evidence="6">
    <location>
        <begin position="67"/>
        <end position="85"/>
    </location>
</feature>
<evidence type="ECO:0000256" key="4">
    <source>
        <dbReference type="ARBA" id="ARBA00022989"/>
    </source>
</evidence>
<accession>A0AAE9Z9T4</accession>
<evidence type="ECO:0000313" key="7">
    <source>
        <dbReference type="EMBL" id="WDI30038.1"/>
    </source>
</evidence>
<evidence type="ECO:0000313" key="8">
    <source>
        <dbReference type="Proteomes" id="UP001214043"/>
    </source>
</evidence>
<comment type="similarity">
    <text evidence="2">Belongs to the UPF0382 family.</text>
</comment>
<dbReference type="RefSeq" id="WP_274491824.1">
    <property type="nucleotide sequence ID" value="NZ_CP118166.1"/>
</dbReference>
<comment type="subcellular location">
    <subcellularLocation>
        <location evidence="1">Membrane</location>
        <topology evidence="1">Multi-pass membrane protein</topology>
    </subcellularLocation>
</comment>
<evidence type="ECO:0000256" key="1">
    <source>
        <dbReference type="ARBA" id="ARBA00004141"/>
    </source>
</evidence>
<organism evidence="7 8">
    <name type="scientific">Hyphococcus flavus</name>
    <dbReference type="NCBI Taxonomy" id="1866326"/>
    <lineage>
        <taxon>Bacteria</taxon>
        <taxon>Pseudomonadati</taxon>
        <taxon>Pseudomonadota</taxon>
        <taxon>Alphaproteobacteria</taxon>
        <taxon>Parvularculales</taxon>
        <taxon>Parvularculaceae</taxon>
        <taxon>Hyphococcus</taxon>
    </lineage>
</organism>
<reference evidence="7" key="1">
    <citation type="submission" date="2023-02" db="EMBL/GenBank/DDBJ databases">
        <title>Genome sequence of Hyphococcus flavus.</title>
        <authorList>
            <person name="Rong J.-C."/>
            <person name="Zhao Q."/>
            <person name="Yi M."/>
            <person name="Wu J.-Y."/>
        </authorList>
    </citation>
    <scope>NUCLEOTIDE SEQUENCE</scope>
    <source>
        <strain evidence="7">MCCC 1K03223</strain>
    </source>
</reference>